<proteinExistence type="predicted"/>
<accession>A0A699ZYN3</accession>
<dbReference type="InterPro" id="IPR011989">
    <property type="entry name" value="ARM-like"/>
</dbReference>
<dbReference type="PROSITE" id="PS50302">
    <property type="entry name" value="PUM"/>
    <property type="match status" value="1"/>
</dbReference>
<keyword evidence="1" id="KW-0677">Repeat</keyword>
<sequence>MDLAALVLRRVAQRGELASVALNTHGTRAVQKLIETLSSREQRQIVVEALRGGE</sequence>
<organism evidence="3 4">
    <name type="scientific">Haematococcus lacustris</name>
    <name type="common">Green alga</name>
    <name type="synonym">Haematococcus pluvialis</name>
    <dbReference type="NCBI Taxonomy" id="44745"/>
    <lineage>
        <taxon>Eukaryota</taxon>
        <taxon>Viridiplantae</taxon>
        <taxon>Chlorophyta</taxon>
        <taxon>core chlorophytes</taxon>
        <taxon>Chlorophyceae</taxon>
        <taxon>CS clade</taxon>
        <taxon>Chlamydomonadales</taxon>
        <taxon>Haematococcaceae</taxon>
        <taxon>Haematococcus</taxon>
    </lineage>
</organism>
<dbReference type="InterPro" id="IPR001313">
    <property type="entry name" value="Pumilio_RNA-bd_rpt"/>
</dbReference>
<dbReference type="GO" id="GO:0003723">
    <property type="term" value="F:RNA binding"/>
    <property type="evidence" value="ECO:0007669"/>
    <property type="project" value="InterPro"/>
</dbReference>
<evidence type="ECO:0000256" key="2">
    <source>
        <dbReference type="PROSITE-ProRule" id="PRU00317"/>
    </source>
</evidence>
<dbReference type="AlphaFoldDB" id="A0A699ZYN3"/>
<evidence type="ECO:0000256" key="1">
    <source>
        <dbReference type="ARBA" id="ARBA00022737"/>
    </source>
</evidence>
<evidence type="ECO:0000313" key="3">
    <source>
        <dbReference type="EMBL" id="GFH23438.1"/>
    </source>
</evidence>
<name>A0A699ZYN3_HAELA</name>
<keyword evidence="4" id="KW-1185">Reference proteome</keyword>
<protein>
    <submittedName>
        <fullName evidence="3">Putative pumilio 8, chloroplastic</fullName>
    </submittedName>
</protein>
<dbReference type="InterPro" id="IPR016024">
    <property type="entry name" value="ARM-type_fold"/>
</dbReference>
<evidence type="ECO:0000313" key="4">
    <source>
        <dbReference type="Proteomes" id="UP000485058"/>
    </source>
</evidence>
<comment type="caution">
    <text evidence="3">The sequence shown here is derived from an EMBL/GenBank/DDBJ whole genome shotgun (WGS) entry which is preliminary data.</text>
</comment>
<dbReference type="SUPFAM" id="SSF48371">
    <property type="entry name" value="ARM repeat"/>
    <property type="match status" value="1"/>
</dbReference>
<dbReference type="EMBL" id="BLLF01002273">
    <property type="protein sequence ID" value="GFH23438.1"/>
    <property type="molecule type" value="Genomic_DNA"/>
</dbReference>
<feature type="repeat" description="Pumilio" evidence="2">
    <location>
        <begin position="10"/>
        <end position="48"/>
    </location>
</feature>
<dbReference type="Proteomes" id="UP000485058">
    <property type="component" value="Unassembled WGS sequence"/>
</dbReference>
<dbReference type="SMART" id="SM00025">
    <property type="entry name" value="Pumilio"/>
    <property type="match status" value="1"/>
</dbReference>
<dbReference type="Gene3D" id="1.25.10.10">
    <property type="entry name" value="Leucine-rich Repeat Variant"/>
    <property type="match status" value="1"/>
</dbReference>
<gene>
    <name evidence="3" type="ORF">HaLaN_21050</name>
</gene>
<reference evidence="3 4" key="1">
    <citation type="submission" date="2020-02" db="EMBL/GenBank/DDBJ databases">
        <title>Draft genome sequence of Haematococcus lacustris strain NIES-144.</title>
        <authorList>
            <person name="Morimoto D."/>
            <person name="Nakagawa S."/>
            <person name="Yoshida T."/>
            <person name="Sawayama S."/>
        </authorList>
    </citation>
    <scope>NUCLEOTIDE SEQUENCE [LARGE SCALE GENOMIC DNA]</scope>
    <source>
        <strain evidence="3 4">NIES-144</strain>
    </source>
</reference>